<evidence type="ECO:0000256" key="2">
    <source>
        <dbReference type="ARBA" id="ARBA00022679"/>
    </source>
</evidence>
<evidence type="ECO:0000256" key="1">
    <source>
        <dbReference type="ARBA" id="ARBA00022603"/>
    </source>
</evidence>
<proteinExistence type="inferred from homology"/>
<dbReference type="Gene3D" id="2.40.50.1070">
    <property type="match status" value="1"/>
</dbReference>
<dbReference type="InterPro" id="IPR029063">
    <property type="entry name" value="SAM-dependent_MTases_sf"/>
</dbReference>
<dbReference type="AlphaFoldDB" id="A0A7C4RT04"/>
<evidence type="ECO:0000256" key="5">
    <source>
        <dbReference type="PROSITE-ProRule" id="PRU10015"/>
    </source>
</evidence>
<keyword evidence="2 4" id="KW-0808">Transferase</keyword>
<sequence length="466" mass="51980">MTLRVQDTFDVDIDGMAFGGNGVVRIGGMTVFVEGGIPKDRVRIRIVQKKRRYAVARIVDIVEPSPDRIVPPCPYAGVCGGCTMQAVRPEMQLVFKHRHIVESLQHIGRVSDPPVLEPIASPLLWGYRNKVEWTCSPRRWVEAGDLDRTSAAAIGFHAPRVFSKVIDMEACLLVPEAGNRIYRAIRSAVFSSGLPMYDQTGHDGFWRFVMLRHSVLEDRWMVNLITSREEPDAMRRMTEHLQNDFPQIATIVNNITAKKAQIAVGERETIRMGPGYLNERIGGLTFRISANSFFQTNTRGAGLLYDAVSAFADLQGNETVLDLYTGTGTIAMVLAGRAKRVIGVELAPSSIVDAIANADRNGIRNCTFLQGDIRKVYPSLRETVHLVVLDPPRSGLHPDVVKHLLLNGPERMVYVSCNPATLARDVSMLADRYELQRVQPIDMFPHTYHIESVSLLQRKPSARIIS</sequence>
<dbReference type="PANTHER" id="PTHR11061">
    <property type="entry name" value="RNA M5U METHYLTRANSFERASE"/>
    <property type="match status" value="1"/>
</dbReference>
<dbReference type="FunFam" id="2.40.50.140:FF:000097">
    <property type="entry name" value="23S rRNA (uracil(1939)-C(5))-methyltransferase RlmD"/>
    <property type="match status" value="1"/>
</dbReference>
<reference evidence="7" key="1">
    <citation type="journal article" date="2020" name="mSystems">
        <title>Genome- and Community-Level Interaction Insights into Carbon Utilization and Element Cycling Functions of Hydrothermarchaeota in Hydrothermal Sediment.</title>
        <authorList>
            <person name="Zhou Z."/>
            <person name="Liu Y."/>
            <person name="Xu W."/>
            <person name="Pan J."/>
            <person name="Luo Z.H."/>
            <person name="Li M."/>
        </authorList>
    </citation>
    <scope>NUCLEOTIDE SEQUENCE [LARGE SCALE GENOMIC DNA]</scope>
    <source>
        <strain evidence="7">SpSt-477</strain>
    </source>
</reference>
<evidence type="ECO:0000313" key="7">
    <source>
        <dbReference type="EMBL" id="HGU33406.1"/>
    </source>
</evidence>
<comment type="caution">
    <text evidence="7">The sequence shown here is derived from an EMBL/GenBank/DDBJ whole genome shotgun (WGS) entry which is preliminary data.</text>
</comment>
<feature type="binding site" evidence="4">
    <location>
        <position position="324"/>
    </location>
    <ligand>
        <name>S-adenosyl-L-methionine</name>
        <dbReference type="ChEBI" id="CHEBI:59789"/>
    </ligand>
</feature>
<dbReference type="InterPro" id="IPR030390">
    <property type="entry name" value="MeTrfase_TrmA_AS"/>
</dbReference>
<feature type="domain" description="TRAM" evidence="6">
    <location>
        <begin position="2"/>
        <end position="60"/>
    </location>
</feature>
<feature type="binding site" evidence="4">
    <location>
        <position position="295"/>
    </location>
    <ligand>
        <name>S-adenosyl-L-methionine</name>
        <dbReference type="ChEBI" id="CHEBI:59789"/>
    </ligand>
</feature>
<dbReference type="GO" id="GO:0070041">
    <property type="term" value="F:rRNA (uridine-C5-)-methyltransferase activity"/>
    <property type="evidence" value="ECO:0007669"/>
    <property type="project" value="UniProtKB-ARBA"/>
</dbReference>
<dbReference type="PROSITE" id="PS51687">
    <property type="entry name" value="SAM_MT_RNA_M5U"/>
    <property type="match status" value="1"/>
</dbReference>
<name>A0A7C4RT04_9BACT</name>
<accession>A0A7C4RT04</accession>
<dbReference type="EMBL" id="DSUH01000257">
    <property type="protein sequence ID" value="HGU33406.1"/>
    <property type="molecule type" value="Genomic_DNA"/>
</dbReference>
<keyword evidence="3 4" id="KW-0949">S-adenosyl-L-methionine</keyword>
<dbReference type="FunFam" id="3.40.50.150:FF:000009">
    <property type="entry name" value="23S rRNA (Uracil(1939)-C(5))-methyltransferase RlmD"/>
    <property type="match status" value="1"/>
</dbReference>
<dbReference type="Gene3D" id="3.40.50.150">
    <property type="entry name" value="Vaccinia Virus protein VP39"/>
    <property type="match status" value="1"/>
</dbReference>
<dbReference type="InterPro" id="IPR010280">
    <property type="entry name" value="U5_MeTrfase_fam"/>
</dbReference>
<dbReference type="Pfam" id="PF01938">
    <property type="entry name" value="TRAM"/>
    <property type="match status" value="1"/>
</dbReference>
<gene>
    <name evidence="7" type="primary">rlmD</name>
    <name evidence="7" type="ORF">ENS29_11185</name>
</gene>
<dbReference type="SUPFAM" id="SSF50249">
    <property type="entry name" value="Nucleic acid-binding proteins"/>
    <property type="match status" value="1"/>
</dbReference>
<dbReference type="PROSITE" id="PS50926">
    <property type="entry name" value="TRAM"/>
    <property type="match status" value="1"/>
</dbReference>
<dbReference type="PROSITE" id="PS01230">
    <property type="entry name" value="TRMA_1"/>
    <property type="match status" value="1"/>
</dbReference>
<protein>
    <submittedName>
        <fullName evidence="7">23S rRNA (Uracil(1939)-C(5))-methyltransferase RlmD</fullName>
        <ecNumber evidence="7">2.1.1.190</ecNumber>
    </submittedName>
</protein>
<dbReference type="InterPro" id="IPR002792">
    <property type="entry name" value="TRAM_dom"/>
</dbReference>
<feature type="active site" description="Nucleophile" evidence="4">
    <location>
        <position position="417"/>
    </location>
</feature>
<feature type="binding site" evidence="4">
    <location>
        <position position="390"/>
    </location>
    <ligand>
        <name>S-adenosyl-L-methionine</name>
        <dbReference type="ChEBI" id="CHEBI:59789"/>
    </ligand>
</feature>
<organism evidence="7">
    <name type="scientific">Desulfatirhabdium butyrativorans</name>
    <dbReference type="NCBI Taxonomy" id="340467"/>
    <lineage>
        <taxon>Bacteria</taxon>
        <taxon>Pseudomonadati</taxon>
        <taxon>Thermodesulfobacteriota</taxon>
        <taxon>Desulfobacteria</taxon>
        <taxon>Desulfobacterales</taxon>
        <taxon>Desulfatirhabdiaceae</taxon>
        <taxon>Desulfatirhabdium</taxon>
    </lineage>
</organism>
<keyword evidence="1 4" id="KW-0489">Methyltransferase</keyword>
<dbReference type="CDD" id="cd02440">
    <property type="entry name" value="AdoMet_MTases"/>
    <property type="match status" value="1"/>
</dbReference>
<evidence type="ECO:0000259" key="6">
    <source>
        <dbReference type="PROSITE" id="PS50926"/>
    </source>
</evidence>
<dbReference type="Gene3D" id="2.40.50.140">
    <property type="entry name" value="Nucleic acid-binding proteins"/>
    <property type="match status" value="1"/>
</dbReference>
<feature type="binding site" evidence="4">
    <location>
        <position position="345"/>
    </location>
    <ligand>
        <name>S-adenosyl-L-methionine</name>
        <dbReference type="ChEBI" id="CHEBI:59789"/>
    </ligand>
</feature>
<evidence type="ECO:0000256" key="4">
    <source>
        <dbReference type="PROSITE-ProRule" id="PRU01024"/>
    </source>
</evidence>
<evidence type="ECO:0000256" key="3">
    <source>
        <dbReference type="ARBA" id="ARBA00022691"/>
    </source>
</evidence>
<dbReference type="SUPFAM" id="SSF53335">
    <property type="entry name" value="S-adenosyl-L-methionine-dependent methyltransferases"/>
    <property type="match status" value="1"/>
</dbReference>
<dbReference type="Pfam" id="PF05958">
    <property type="entry name" value="tRNA_U5-meth_tr"/>
    <property type="match status" value="2"/>
</dbReference>
<dbReference type="InterPro" id="IPR030391">
    <property type="entry name" value="MeTrfase_TrmA_CS"/>
</dbReference>
<comment type="similarity">
    <text evidence="4">Belongs to the class I-like SAM-binding methyltransferase superfamily. RNA M5U methyltransferase family.</text>
</comment>
<feature type="active site" evidence="5">
    <location>
        <position position="417"/>
    </location>
</feature>
<dbReference type="PROSITE" id="PS01231">
    <property type="entry name" value="TRMA_2"/>
    <property type="match status" value="1"/>
</dbReference>
<dbReference type="EC" id="2.1.1.190" evidence="7"/>
<dbReference type="PANTHER" id="PTHR11061:SF30">
    <property type="entry name" value="TRNA (URACIL(54)-C(5))-METHYLTRANSFERASE"/>
    <property type="match status" value="1"/>
</dbReference>
<dbReference type="InterPro" id="IPR012340">
    <property type="entry name" value="NA-bd_OB-fold"/>
</dbReference>
<dbReference type="NCBIfam" id="TIGR00479">
    <property type="entry name" value="rumA"/>
    <property type="match status" value="1"/>
</dbReference>